<name>A0A9P5AWS2_9HYPO</name>
<evidence type="ECO:0000256" key="6">
    <source>
        <dbReference type="ARBA" id="ARBA00023128"/>
    </source>
</evidence>
<evidence type="ECO:0000256" key="2">
    <source>
        <dbReference type="ARBA" id="ARBA00004240"/>
    </source>
</evidence>
<evidence type="ECO:0000256" key="3">
    <source>
        <dbReference type="ARBA" id="ARBA00004370"/>
    </source>
</evidence>
<dbReference type="GO" id="GO:0016020">
    <property type="term" value="C:membrane"/>
    <property type="evidence" value="ECO:0007669"/>
    <property type="project" value="UniProtKB-SubCell"/>
</dbReference>
<gene>
    <name evidence="11" type="ORF">FAGAP_12908</name>
</gene>
<dbReference type="GO" id="GO:0005783">
    <property type="term" value="C:endoplasmic reticulum"/>
    <property type="evidence" value="ECO:0007669"/>
    <property type="project" value="UniProtKB-SubCell"/>
</dbReference>
<sequence>MDRPSLASNTVAAPETTRNDFPDGVKIWHSPRDAGLDICFIHGLSGNRDKTWTAPGQPNPRPAELLPSRLAKARLLTYGYDAYVLKESVSSTNRLIDHANNLLHDLAAERASSGIINRPLIFVVHSFGGIVCKTALVISRQSPESHLGQHLGEQFQYTALLSEESLLQFDANGQWLSASFVELWQILIKVADSNPNTEIICLIDEVDECNEQERSQLFKMLCELRGSNKSLNLKFLITSRPYREIGIGFKPLENLNLPVIHLSGESDAEMRKIVKEIDIAIRERVKTIGVQQTLTDDEQLILITRLLCVQNRTYLWAHLTLDLIERQLDISKEKIINITSHLPQNVNEAYERILCRTFSKDKATRMLHLIIAANRPLTVGEMIVALELQQHHQSIDDI</sequence>
<reference evidence="11" key="1">
    <citation type="submission" date="2020-01" db="EMBL/GenBank/DDBJ databases">
        <title>Identification and distribution of gene clusters putatively required for synthesis of sphingolipid metabolism inhibitors in phylogenetically diverse species of the filamentous fungus Fusarium.</title>
        <authorList>
            <person name="Kim H.-S."/>
            <person name="Busman M."/>
            <person name="Brown D.W."/>
            <person name="Divon H."/>
            <person name="Uhlig S."/>
            <person name="Proctor R.H."/>
        </authorList>
    </citation>
    <scope>NUCLEOTIDE SEQUENCE</scope>
    <source>
        <strain evidence="11">NRRL 31653</strain>
    </source>
</reference>
<evidence type="ECO:0000256" key="1">
    <source>
        <dbReference type="ARBA" id="ARBA00004173"/>
    </source>
</evidence>
<accession>A0A9P5AWS2</accession>
<dbReference type="InterPro" id="IPR056884">
    <property type="entry name" value="NPHP3-like_N"/>
</dbReference>
<evidence type="ECO:0000259" key="10">
    <source>
        <dbReference type="Pfam" id="PF24883"/>
    </source>
</evidence>
<dbReference type="EMBL" id="LUFC02001495">
    <property type="protein sequence ID" value="KAF4473757.1"/>
    <property type="molecule type" value="Genomic_DNA"/>
</dbReference>
<evidence type="ECO:0000256" key="4">
    <source>
        <dbReference type="ARBA" id="ARBA00022737"/>
    </source>
</evidence>
<keyword evidence="4" id="KW-0677">Repeat</keyword>
<dbReference type="Pfam" id="PF23239">
    <property type="entry name" value="DUF7069"/>
    <property type="match status" value="1"/>
</dbReference>
<keyword evidence="12" id="KW-1185">Reference proteome</keyword>
<evidence type="ECO:0000313" key="11">
    <source>
        <dbReference type="EMBL" id="KAF4473757.1"/>
    </source>
</evidence>
<keyword evidence="5" id="KW-0256">Endoplasmic reticulum</keyword>
<comment type="caution">
    <text evidence="11">The sequence shown here is derived from an EMBL/GenBank/DDBJ whole genome shotgun (WGS) entry which is preliminary data.</text>
</comment>
<evidence type="ECO:0000256" key="5">
    <source>
        <dbReference type="ARBA" id="ARBA00022824"/>
    </source>
</evidence>
<dbReference type="AlphaFoldDB" id="A0A9P5AWS2"/>
<dbReference type="InterPro" id="IPR055497">
    <property type="entry name" value="DUF7069"/>
</dbReference>
<protein>
    <recommendedName>
        <fullName evidence="13">NACHT domain-containing protein</fullName>
    </recommendedName>
</protein>
<dbReference type="InterPro" id="IPR052374">
    <property type="entry name" value="SERAC1"/>
</dbReference>
<dbReference type="Gene3D" id="3.40.50.1820">
    <property type="entry name" value="alpha/beta hydrolase"/>
    <property type="match status" value="1"/>
</dbReference>
<evidence type="ECO:0000313" key="12">
    <source>
        <dbReference type="Proteomes" id="UP000737391"/>
    </source>
</evidence>
<dbReference type="OrthoDB" id="194358at2759"/>
<dbReference type="PANTHER" id="PTHR48182:SF2">
    <property type="entry name" value="PROTEIN SERAC1"/>
    <property type="match status" value="1"/>
</dbReference>
<feature type="domain" description="DUF7069" evidence="9">
    <location>
        <begin position="274"/>
        <end position="325"/>
    </location>
</feature>
<organism evidence="11 12">
    <name type="scientific">Fusarium agapanthi</name>
    <dbReference type="NCBI Taxonomy" id="1803897"/>
    <lineage>
        <taxon>Eukaryota</taxon>
        <taxon>Fungi</taxon>
        <taxon>Dikarya</taxon>
        <taxon>Ascomycota</taxon>
        <taxon>Pezizomycotina</taxon>
        <taxon>Sordariomycetes</taxon>
        <taxon>Hypocreomycetidae</taxon>
        <taxon>Hypocreales</taxon>
        <taxon>Nectriaceae</taxon>
        <taxon>Fusarium</taxon>
        <taxon>Fusarium fujikuroi species complex</taxon>
    </lineage>
</organism>
<dbReference type="GO" id="GO:0005739">
    <property type="term" value="C:mitochondrion"/>
    <property type="evidence" value="ECO:0007669"/>
    <property type="project" value="UniProtKB-SubCell"/>
</dbReference>
<dbReference type="PANTHER" id="PTHR48182">
    <property type="entry name" value="PROTEIN SERAC1"/>
    <property type="match status" value="1"/>
</dbReference>
<evidence type="ECO:0000259" key="9">
    <source>
        <dbReference type="Pfam" id="PF23239"/>
    </source>
</evidence>
<proteinExistence type="predicted"/>
<dbReference type="InterPro" id="IPR029058">
    <property type="entry name" value="AB_hydrolase_fold"/>
</dbReference>
<feature type="region of interest" description="Disordered" evidence="8">
    <location>
        <begin position="1"/>
        <end position="22"/>
    </location>
</feature>
<feature type="domain" description="Nephrocystin 3-like N-terminal" evidence="10">
    <location>
        <begin position="140"/>
        <end position="240"/>
    </location>
</feature>
<comment type="subcellular location">
    <subcellularLocation>
        <location evidence="2">Endoplasmic reticulum</location>
    </subcellularLocation>
    <subcellularLocation>
        <location evidence="3">Membrane</location>
    </subcellularLocation>
    <subcellularLocation>
        <location evidence="1">Mitochondrion</location>
    </subcellularLocation>
</comment>
<dbReference type="Pfam" id="PF24883">
    <property type="entry name" value="NPHP3_N"/>
    <property type="match status" value="1"/>
</dbReference>
<evidence type="ECO:0008006" key="13">
    <source>
        <dbReference type="Google" id="ProtNLM"/>
    </source>
</evidence>
<keyword evidence="6" id="KW-0496">Mitochondrion</keyword>
<dbReference type="SUPFAM" id="SSF53474">
    <property type="entry name" value="alpha/beta-Hydrolases"/>
    <property type="match status" value="1"/>
</dbReference>
<dbReference type="Proteomes" id="UP000737391">
    <property type="component" value="Unassembled WGS sequence"/>
</dbReference>
<feature type="compositionally biased region" description="Polar residues" evidence="8">
    <location>
        <begin position="1"/>
        <end position="11"/>
    </location>
</feature>
<evidence type="ECO:0000256" key="7">
    <source>
        <dbReference type="ARBA" id="ARBA00023136"/>
    </source>
</evidence>
<evidence type="ECO:0000256" key="8">
    <source>
        <dbReference type="SAM" id="MobiDB-lite"/>
    </source>
</evidence>
<keyword evidence="7" id="KW-0472">Membrane</keyword>